<feature type="transmembrane region" description="Helical" evidence="5">
    <location>
        <begin position="79"/>
        <end position="99"/>
    </location>
</feature>
<dbReference type="PANTHER" id="PTHR16950">
    <property type="entry name" value="ZINC TRANSPORTER SLC39A7 HISTIDINE-RICH MEMBRANE PROTEIN KE4"/>
    <property type="match status" value="1"/>
</dbReference>
<feature type="transmembrane region" description="Helical" evidence="5">
    <location>
        <begin position="241"/>
        <end position="259"/>
    </location>
</feature>
<keyword evidence="3 5" id="KW-1133">Transmembrane helix</keyword>
<name>A0A2H0BW98_9BACT</name>
<dbReference type="Proteomes" id="UP000231246">
    <property type="component" value="Unassembled WGS sequence"/>
</dbReference>
<sequence length="280" mass="30650">MNTNYCIILYNRFVNNITQLFLLSTLGSVVALVGGVIFLYNKKWSQALEKHSIPFAAGVLITVALVGLLPEAVELVNEHAYTIVLLTFLATYVFEHIFFDLHHHHEESSHHHQHHKSSVPLVIIGDTIHNFIDGITIGVSFLLAPGLGLITAISTFLHEVPHEVGDFGILLKAGWHRKNIIIVNLISASVTIIGAFLVFYLNVGDSIVGTMLAVAAGIFLYLGASDFLPSIEKESSSKMQAIFPLLLGAIIMMAALLLIPHSQPSGPQEFDSFANLYSNK</sequence>
<dbReference type="AlphaFoldDB" id="A0A2H0BW98"/>
<gene>
    <name evidence="6" type="ORF">COW99_02225</name>
</gene>
<feature type="transmembrane region" description="Helical" evidence="5">
    <location>
        <begin position="180"/>
        <end position="201"/>
    </location>
</feature>
<evidence type="ECO:0000256" key="2">
    <source>
        <dbReference type="ARBA" id="ARBA00022692"/>
    </source>
</evidence>
<evidence type="ECO:0008006" key="8">
    <source>
        <dbReference type="Google" id="ProtNLM"/>
    </source>
</evidence>
<organism evidence="6 7">
    <name type="scientific">Candidatus Roizmanbacteria bacterium CG22_combo_CG10-13_8_21_14_all_38_20</name>
    <dbReference type="NCBI Taxonomy" id="1974862"/>
    <lineage>
        <taxon>Bacteria</taxon>
        <taxon>Candidatus Roizmaniibacteriota</taxon>
    </lineage>
</organism>
<evidence type="ECO:0000256" key="5">
    <source>
        <dbReference type="SAM" id="Phobius"/>
    </source>
</evidence>
<comment type="subcellular location">
    <subcellularLocation>
        <location evidence="1">Membrane</location>
        <topology evidence="1">Multi-pass membrane protein</topology>
    </subcellularLocation>
</comment>
<feature type="transmembrane region" description="Helical" evidence="5">
    <location>
        <begin position="207"/>
        <end position="229"/>
    </location>
</feature>
<accession>A0A2H0BW98</accession>
<dbReference type="PANTHER" id="PTHR16950:SF16">
    <property type="entry name" value="ZINC TRANSPORTER ZIP13"/>
    <property type="match status" value="1"/>
</dbReference>
<comment type="caution">
    <text evidence="6">The sequence shown here is derived from an EMBL/GenBank/DDBJ whole genome shotgun (WGS) entry which is preliminary data.</text>
</comment>
<feature type="transmembrane region" description="Helical" evidence="5">
    <location>
        <begin position="20"/>
        <end position="40"/>
    </location>
</feature>
<evidence type="ECO:0000256" key="4">
    <source>
        <dbReference type="ARBA" id="ARBA00023136"/>
    </source>
</evidence>
<keyword evidence="4 5" id="KW-0472">Membrane</keyword>
<dbReference type="GO" id="GO:0016020">
    <property type="term" value="C:membrane"/>
    <property type="evidence" value="ECO:0007669"/>
    <property type="project" value="UniProtKB-SubCell"/>
</dbReference>
<dbReference type="InterPro" id="IPR003689">
    <property type="entry name" value="ZIP"/>
</dbReference>
<evidence type="ECO:0000313" key="7">
    <source>
        <dbReference type="Proteomes" id="UP000231246"/>
    </source>
</evidence>
<evidence type="ECO:0000256" key="3">
    <source>
        <dbReference type="ARBA" id="ARBA00022989"/>
    </source>
</evidence>
<evidence type="ECO:0000313" key="6">
    <source>
        <dbReference type="EMBL" id="PIP61819.1"/>
    </source>
</evidence>
<protein>
    <recommendedName>
        <fullName evidence="8">ZIP family metal transporter</fullName>
    </recommendedName>
</protein>
<reference evidence="6 7" key="1">
    <citation type="submission" date="2017-09" db="EMBL/GenBank/DDBJ databases">
        <title>Depth-based differentiation of microbial function through sediment-hosted aquifers and enrichment of novel symbionts in the deep terrestrial subsurface.</title>
        <authorList>
            <person name="Probst A.J."/>
            <person name="Ladd B."/>
            <person name="Jarett J.K."/>
            <person name="Geller-Mcgrath D.E."/>
            <person name="Sieber C.M."/>
            <person name="Emerson J.B."/>
            <person name="Anantharaman K."/>
            <person name="Thomas B.C."/>
            <person name="Malmstrom R."/>
            <person name="Stieglmeier M."/>
            <person name="Klingl A."/>
            <person name="Woyke T."/>
            <person name="Ryan C.M."/>
            <person name="Banfield J.F."/>
        </authorList>
    </citation>
    <scope>NUCLEOTIDE SEQUENCE [LARGE SCALE GENOMIC DNA]</scope>
    <source>
        <strain evidence="6">CG22_combo_CG10-13_8_21_14_all_38_20</strain>
    </source>
</reference>
<keyword evidence="2 5" id="KW-0812">Transmembrane</keyword>
<dbReference type="EMBL" id="PCTA01000015">
    <property type="protein sequence ID" value="PIP61819.1"/>
    <property type="molecule type" value="Genomic_DNA"/>
</dbReference>
<evidence type="ECO:0000256" key="1">
    <source>
        <dbReference type="ARBA" id="ARBA00004141"/>
    </source>
</evidence>
<dbReference type="Pfam" id="PF02535">
    <property type="entry name" value="Zip"/>
    <property type="match status" value="1"/>
</dbReference>
<dbReference type="GO" id="GO:0046873">
    <property type="term" value="F:metal ion transmembrane transporter activity"/>
    <property type="evidence" value="ECO:0007669"/>
    <property type="project" value="InterPro"/>
</dbReference>
<proteinExistence type="predicted"/>
<feature type="transmembrane region" description="Helical" evidence="5">
    <location>
        <begin position="52"/>
        <end position="73"/>
    </location>
</feature>